<sequence length="203" mass="22342">VAIRRAIGSLQGPPCESWTIARFAEFEQDLKAPQPLRLASLSERHLKQVHLANVLLQVAHTFYLALVASGGFSVTEHPAEAKWHPRQDIAPSIWKLDETKLLAGADSSEILTFNQSIHGSVGSKPTSLLCLRLPTLRYYVRRAQCDFVPCVRRPGGLIGRADDGSWRTAPAKEYPPSLCRAIARAMVALAMVVPHDPYAPVET</sequence>
<dbReference type="EMBL" id="CAJNNV010029469">
    <property type="protein sequence ID" value="CAE8628718.1"/>
    <property type="molecule type" value="Genomic_DNA"/>
</dbReference>
<protein>
    <submittedName>
        <fullName evidence="1">Uncharacterized protein</fullName>
    </submittedName>
</protein>
<reference evidence="1" key="1">
    <citation type="submission" date="2021-02" db="EMBL/GenBank/DDBJ databases">
        <authorList>
            <person name="Dougan E. K."/>
            <person name="Rhodes N."/>
            <person name="Thang M."/>
            <person name="Chan C."/>
        </authorList>
    </citation>
    <scope>NUCLEOTIDE SEQUENCE</scope>
</reference>
<gene>
    <name evidence="1" type="ORF">PGLA1383_LOCUS45323</name>
</gene>
<feature type="non-terminal residue" evidence="1">
    <location>
        <position position="1"/>
    </location>
</feature>
<proteinExistence type="predicted"/>
<evidence type="ECO:0000313" key="2">
    <source>
        <dbReference type="Proteomes" id="UP000654075"/>
    </source>
</evidence>
<evidence type="ECO:0000313" key="1">
    <source>
        <dbReference type="EMBL" id="CAE8628718.1"/>
    </source>
</evidence>
<dbReference type="OrthoDB" id="10667826at2759"/>
<dbReference type="AlphaFoldDB" id="A0A813GTR3"/>
<name>A0A813GTR3_POLGL</name>
<organism evidence="1 2">
    <name type="scientific">Polarella glacialis</name>
    <name type="common">Dinoflagellate</name>
    <dbReference type="NCBI Taxonomy" id="89957"/>
    <lineage>
        <taxon>Eukaryota</taxon>
        <taxon>Sar</taxon>
        <taxon>Alveolata</taxon>
        <taxon>Dinophyceae</taxon>
        <taxon>Suessiales</taxon>
        <taxon>Suessiaceae</taxon>
        <taxon>Polarella</taxon>
    </lineage>
</organism>
<keyword evidence="2" id="KW-1185">Reference proteome</keyword>
<dbReference type="Proteomes" id="UP000654075">
    <property type="component" value="Unassembled WGS sequence"/>
</dbReference>
<accession>A0A813GTR3</accession>
<feature type="non-terminal residue" evidence="1">
    <location>
        <position position="203"/>
    </location>
</feature>
<comment type="caution">
    <text evidence="1">The sequence shown here is derived from an EMBL/GenBank/DDBJ whole genome shotgun (WGS) entry which is preliminary data.</text>
</comment>